<organism evidence="8">
    <name type="scientific">Leptocylindrus danicus</name>
    <dbReference type="NCBI Taxonomy" id="163516"/>
    <lineage>
        <taxon>Eukaryota</taxon>
        <taxon>Sar</taxon>
        <taxon>Stramenopiles</taxon>
        <taxon>Ochrophyta</taxon>
        <taxon>Bacillariophyta</taxon>
        <taxon>Coscinodiscophyceae</taxon>
        <taxon>Chaetocerotophycidae</taxon>
        <taxon>Leptocylindrales</taxon>
        <taxon>Leptocylindraceae</taxon>
        <taxon>Leptocylindrus</taxon>
    </lineage>
</organism>
<dbReference type="GO" id="GO:0004190">
    <property type="term" value="F:aspartic-type endopeptidase activity"/>
    <property type="evidence" value="ECO:0007669"/>
    <property type="project" value="UniProtKB-KW"/>
</dbReference>
<dbReference type="InterPro" id="IPR019103">
    <property type="entry name" value="Peptidase_aspartic_DDI1-type"/>
</dbReference>
<dbReference type="Pfam" id="PF09668">
    <property type="entry name" value="Asp_protease"/>
    <property type="match status" value="1"/>
</dbReference>
<evidence type="ECO:0000259" key="7">
    <source>
        <dbReference type="PROSITE" id="PS50175"/>
    </source>
</evidence>
<sequence>MKSKIVKLSFMTAAFLCCSNLSAARIAGDSSSAAAASRTSAAASTAAQQQADSNNNIGVPPVIIHGQKYHINDKSPTGSTQLDTVNYVENCNLLEIPCRVIGKRKGTLIKAFVDTGAQVTVMSLDAVRRCGLERELDYECSGRAVGVGSTRIVGRLDNVRISLSSNAEVTCKKIVVIEDTFMSDLDLLLGLDVLTELGASICLRERTLKIQVEDINSKGVSTKSIRFLDYGVGISQREGRTQSSSSSSSTAGDTNDFERVRKFAWDLPKLGRRARDELPSYLARARDGFLATDENDESTSIDDVEEDGEGLKTYATATLGTVSDADDCTDDEDEDDVCDGFDFTGV</sequence>
<keyword evidence="3" id="KW-0064">Aspartyl protease</keyword>
<proteinExistence type="inferred from homology"/>
<dbReference type="EMBL" id="HBGY01012578">
    <property type="protein sequence ID" value="CAD9572956.1"/>
    <property type="molecule type" value="Transcribed_RNA"/>
</dbReference>
<name>A0A7S2KE97_9STRA</name>
<evidence type="ECO:0000256" key="2">
    <source>
        <dbReference type="ARBA" id="ARBA00022670"/>
    </source>
</evidence>
<protein>
    <recommendedName>
        <fullName evidence="7">Peptidase A2 domain-containing protein</fullName>
    </recommendedName>
</protein>
<accession>A0A7S2KE97</accession>
<feature type="domain" description="Peptidase A2" evidence="7">
    <location>
        <begin position="109"/>
        <end position="193"/>
    </location>
</feature>
<feature type="chain" id="PRO_5031454174" description="Peptidase A2 domain-containing protein" evidence="6">
    <location>
        <begin position="25"/>
        <end position="346"/>
    </location>
</feature>
<dbReference type="PANTHER" id="PTHR12917">
    <property type="entry name" value="ASPARTYL PROTEASE DDI-RELATED"/>
    <property type="match status" value="1"/>
</dbReference>
<dbReference type="SUPFAM" id="SSF50630">
    <property type="entry name" value="Acid proteases"/>
    <property type="match status" value="1"/>
</dbReference>
<evidence type="ECO:0000256" key="1">
    <source>
        <dbReference type="ARBA" id="ARBA00009136"/>
    </source>
</evidence>
<dbReference type="PROSITE" id="PS50175">
    <property type="entry name" value="ASP_PROT_RETROV"/>
    <property type="match status" value="1"/>
</dbReference>
<keyword evidence="4" id="KW-0378">Hydrolase</keyword>
<dbReference type="PANTHER" id="PTHR12917:SF1">
    <property type="entry name" value="AT13091P"/>
    <property type="match status" value="1"/>
</dbReference>
<evidence type="ECO:0000256" key="5">
    <source>
        <dbReference type="SAM" id="MobiDB-lite"/>
    </source>
</evidence>
<keyword evidence="6" id="KW-0732">Signal</keyword>
<gene>
    <name evidence="8" type="ORF">LDAN0321_LOCUS8021</name>
</gene>
<evidence type="ECO:0000313" key="8">
    <source>
        <dbReference type="EMBL" id="CAD9572956.1"/>
    </source>
</evidence>
<feature type="signal peptide" evidence="6">
    <location>
        <begin position="1"/>
        <end position="24"/>
    </location>
</feature>
<dbReference type="AlphaFoldDB" id="A0A7S2KE97"/>
<comment type="similarity">
    <text evidence="1">Belongs to the DDI1 family.</text>
</comment>
<reference evidence="8" key="1">
    <citation type="submission" date="2021-01" db="EMBL/GenBank/DDBJ databases">
        <authorList>
            <person name="Corre E."/>
            <person name="Pelletier E."/>
            <person name="Niang G."/>
            <person name="Scheremetjew M."/>
            <person name="Finn R."/>
            <person name="Kale V."/>
            <person name="Holt S."/>
            <person name="Cochrane G."/>
            <person name="Meng A."/>
            <person name="Brown T."/>
            <person name="Cohen L."/>
        </authorList>
    </citation>
    <scope>NUCLEOTIDE SEQUENCE</scope>
    <source>
        <strain evidence="8">B650</strain>
    </source>
</reference>
<dbReference type="InterPro" id="IPR021109">
    <property type="entry name" value="Peptidase_aspartic_dom_sf"/>
</dbReference>
<evidence type="ECO:0000256" key="4">
    <source>
        <dbReference type="ARBA" id="ARBA00022801"/>
    </source>
</evidence>
<feature type="region of interest" description="Disordered" evidence="5">
    <location>
        <begin position="322"/>
        <end position="346"/>
    </location>
</feature>
<keyword evidence="2" id="KW-0645">Protease</keyword>
<evidence type="ECO:0000256" key="3">
    <source>
        <dbReference type="ARBA" id="ARBA00022750"/>
    </source>
</evidence>
<dbReference type="GO" id="GO:0006508">
    <property type="term" value="P:proteolysis"/>
    <property type="evidence" value="ECO:0007669"/>
    <property type="project" value="UniProtKB-KW"/>
</dbReference>
<dbReference type="InterPro" id="IPR001995">
    <property type="entry name" value="Peptidase_A2_cat"/>
</dbReference>
<feature type="compositionally biased region" description="Acidic residues" evidence="5">
    <location>
        <begin position="324"/>
        <end position="339"/>
    </location>
</feature>
<dbReference type="Gene3D" id="2.40.70.10">
    <property type="entry name" value="Acid Proteases"/>
    <property type="match status" value="1"/>
</dbReference>
<evidence type="ECO:0000256" key="6">
    <source>
        <dbReference type="SAM" id="SignalP"/>
    </source>
</evidence>